<dbReference type="RefSeq" id="XP_045286772.1">
    <property type="nucleotide sequence ID" value="XM_045432656.1"/>
</dbReference>
<dbReference type="Proteomes" id="UP000001631">
    <property type="component" value="Unassembled WGS sequence"/>
</dbReference>
<protein>
    <submittedName>
        <fullName evidence="1">Uncharacterized protein</fullName>
    </submittedName>
</protein>
<gene>
    <name evidence="1" type="ORF">HCBG_05607</name>
</gene>
<reference evidence="1" key="1">
    <citation type="submission" date="2009-02" db="EMBL/GenBank/DDBJ databases">
        <title>The Genome Sequence of Ajellomyces capsulatus strain G186AR.</title>
        <authorList>
            <consortium name="The Broad Institute Genome Sequencing Platform"/>
            <person name="Champion M."/>
            <person name="Cuomo C."/>
            <person name="Ma L.-J."/>
            <person name="Henn M.R."/>
            <person name="Sil A."/>
            <person name="Goldman B."/>
            <person name="Young S.K."/>
            <person name="Kodira C.D."/>
            <person name="Zeng Q."/>
            <person name="Koehrsen M."/>
            <person name="Alvarado L."/>
            <person name="Berlin A."/>
            <person name="Borenstein D."/>
            <person name="Chen Z."/>
            <person name="Engels R."/>
            <person name="Freedman E."/>
            <person name="Gellesch M."/>
            <person name="Goldberg J."/>
            <person name="Griggs A."/>
            <person name="Gujja S."/>
            <person name="Heiman D."/>
            <person name="Hepburn T."/>
            <person name="Howarth C."/>
            <person name="Jen D."/>
            <person name="Larson L."/>
            <person name="Lewis B."/>
            <person name="Mehta T."/>
            <person name="Park D."/>
            <person name="Pearson M."/>
            <person name="Roberts A."/>
            <person name="Saif S."/>
            <person name="Shea T."/>
            <person name="Shenoy N."/>
            <person name="Sisk P."/>
            <person name="Stolte C."/>
            <person name="Sykes S."/>
            <person name="Walk T."/>
            <person name="White J."/>
            <person name="Yandava C."/>
            <person name="Klein B."/>
            <person name="McEwen J.G."/>
            <person name="Puccia R."/>
            <person name="Goldman G.H."/>
            <person name="Felipe M.S."/>
            <person name="Nino-Vega G."/>
            <person name="San-Blas G."/>
            <person name="Taylor J."/>
            <person name="Mendoza L."/>
            <person name="Galagan J."/>
            <person name="Nusbaum C."/>
            <person name="Birren B."/>
        </authorList>
    </citation>
    <scope>NUCLEOTIDE SEQUENCE</scope>
    <source>
        <strain evidence="1">G186AR</strain>
    </source>
</reference>
<dbReference type="InParanoid" id="C0NRH7"/>
<evidence type="ECO:0000313" key="2">
    <source>
        <dbReference type="Proteomes" id="UP000001631"/>
    </source>
</evidence>
<dbReference type="EMBL" id="GG663369">
    <property type="protein sequence ID" value="EEH06291.1"/>
    <property type="molecule type" value="Genomic_DNA"/>
</dbReference>
<proteinExistence type="predicted"/>
<name>C0NRH7_AJECG</name>
<accession>C0NRH7</accession>
<dbReference type="HOGENOM" id="CLU_2290878_0_0_1"/>
<dbReference type="GeneID" id="69038623"/>
<sequence length="105" mass="12266">MKPPESTIKAFQHISGEPLTPSAKWQLRAGKRLSSLEPDVMLRIEKPHWAKWERELSEKDLNIVWRLDYVPRSAYAVENYHRIDHITKLARKMLMTSGSGKKIEI</sequence>
<evidence type="ECO:0000313" key="1">
    <source>
        <dbReference type="EMBL" id="EEH06291.1"/>
    </source>
</evidence>
<keyword evidence="2" id="KW-1185">Reference proteome</keyword>
<organism evidence="1 2">
    <name type="scientific">Ajellomyces capsulatus (strain G186AR / H82 / ATCC MYA-2454 / RMSCC 2432)</name>
    <name type="common">Darling's disease fungus</name>
    <name type="synonym">Histoplasma capsulatum</name>
    <dbReference type="NCBI Taxonomy" id="447093"/>
    <lineage>
        <taxon>Eukaryota</taxon>
        <taxon>Fungi</taxon>
        <taxon>Dikarya</taxon>
        <taxon>Ascomycota</taxon>
        <taxon>Pezizomycotina</taxon>
        <taxon>Eurotiomycetes</taxon>
        <taxon>Eurotiomycetidae</taxon>
        <taxon>Onygenales</taxon>
        <taxon>Ajellomycetaceae</taxon>
        <taxon>Histoplasma</taxon>
    </lineage>
</organism>
<dbReference type="AlphaFoldDB" id="C0NRH7"/>